<gene>
    <name evidence="2" type="ORF">DdX_03701</name>
</gene>
<accession>A0AAD4NAK7</accession>
<feature type="region of interest" description="Disordered" evidence="1">
    <location>
        <begin position="635"/>
        <end position="731"/>
    </location>
</feature>
<name>A0AAD4NAK7_9BILA</name>
<proteinExistence type="predicted"/>
<evidence type="ECO:0000256" key="1">
    <source>
        <dbReference type="SAM" id="MobiDB-lite"/>
    </source>
</evidence>
<evidence type="ECO:0000313" key="3">
    <source>
        <dbReference type="Proteomes" id="UP001201812"/>
    </source>
</evidence>
<feature type="compositionally biased region" description="Basic and acidic residues" evidence="1">
    <location>
        <begin position="706"/>
        <end position="715"/>
    </location>
</feature>
<feature type="region of interest" description="Disordered" evidence="1">
    <location>
        <begin position="400"/>
        <end position="453"/>
    </location>
</feature>
<comment type="caution">
    <text evidence="2">The sequence shown here is derived from an EMBL/GenBank/DDBJ whole genome shotgun (WGS) entry which is preliminary data.</text>
</comment>
<sequence>MQEAGQTQRDDGTQIWQQKQSGPQGAAATYAMSMDMYGQVSNNAAALPPHNVGGMIGMYPMEVQDYAAAQHPASYQQIYHYANQQTALYPNNHDIYPNSGMAYAAIPAAYNTAQYSTPYAQPPPMPMKNGQQQPTFANMAHSHANNYAPTMHPQQAASAGYYITPYVQQASVGSVSGVNGGMVSQQPQQLQNQLNSTAPILKDHTKKTAASMFDNGMENYTASWVSSTSSIPPDMKISPDHVSTSDNCTPSIDYGSHWNSQQVTHIGPPQMIQQQSSVDEFPVGASANRGYSPPSANIKIVQQQMGQLNMGPPSQGNIQQKRNNDDRFSRQSNNGLQNQHDRKGRPLNAHMPVNTANQSYTPLYGKAGYQNNNNNNKSSDKGVNQIESTTWADMVKKSGNCSMGETRQIIRPNNEEQNYTGRRSHNGFQSQNKNNNSNSMNVNGPSTFSYGSNYQNAGQNHVNYCSQSEISPNKVLMDGSGSYNANSLTFPTRIAAYATLPKNAQVIQPRQMSVSAQYGPNSSSNNQFSRFTNGIEAIPQPFYVSRAGFPPNGFLMNQQQLPQDEKFKNTWLDQSQVPLKQIATEQWSVPYVAAHNQSMMLCRNAKSVGTKSCACPHSGSLLMTAMQLTNQNHMFGPHVRKYGQPLKNKRRSGKAEDTRQSPKTEVVETAEETVLKTPNNDKESDTSGVEENGNGSPSSDQPSDIEMCKNGKTDEITVPSKETEPQVATSG</sequence>
<organism evidence="2 3">
    <name type="scientific">Ditylenchus destructor</name>
    <dbReference type="NCBI Taxonomy" id="166010"/>
    <lineage>
        <taxon>Eukaryota</taxon>
        <taxon>Metazoa</taxon>
        <taxon>Ecdysozoa</taxon>
        <taxon>Nematoda</taxon>
        <taxon>Chromadorea</taxon>
        <taxon>Rhabditida</taxon>
        <taxon>Tylenchina</taxon>
        <taxon>Tylenchomorpha</taxon>
        <taxon>Sphaerularioidea</taxon>
        <taxon>Anguinidae</taxon>
        <taxon>Anguininae</taxon>
        <taxon>Ditylenchus</taxon>
    </lineage>
</organism>
<feature type="compositionally biased region" description="Polar residues" evidence="1">
    <location>
        <begin position="415"/>
        <end position="429"/>
    </location>
</feature>
<dbReference type="Proteomes" id="UP001201812">
    <property type="component" value="Unassembled WGS sequence"/>
</dbReference>
<feature type="compositionally biased region" description="Polar residues" evidence="1">
    <location>
        <begin position="307"/>
        <end position="321"/>
    </location>
</feature>
<feature type="region of interest" description="Disordered" evidence="1">
    <location>
        <begin position="307"/>
        <end position="382"/>
    </location>
</feature>
<feature type="compositionally biased region" description="Polar residues" evidence="1">
    <location>
        <begin position="686"/>
        <end position="702"/>
    </location>
</feature>
<dbReference type="EMBL" id="JAKKPZ010000003">
    <property type="protein sequence ID" value="KAI1723540.1"/>
    <property type="molecule type" value="Genomic_DNA"/>
</dbReference>
<feature type="region of interest" description="Disordered" evidence="1">
    <location>
        <begin position="1"/>
        <end position="22"/>
    </location>
</feature>
<evidence type="ECO:0000313" key="2">
    <source>
        <dbReference type="EMBL" id="KAI1723540.1"/>
    </source>
</evidence>
<reference evidence="2" key="1">
    <citation type="submission" date="2022-01" db="EMBL/GenBank/DDBJ databases">
        <title>Genome Sequence Resource for Two Populations of Ditylenchus destructor, the Migratory Endoparasitic Phytonematode.</title>
        <authorList>
            <person name="Zhang H."/>
            <person name="Lin R."/>
            <person name="Xie B."/>
        </authorList>
    </citation>
    <scope>NUCLEOTIDE SEQUENCE</scope>
    <source>
        <strain evidence="2">BazhouSP</strain>
    </source>
</reference>
<feature type="compositionally biased region" description="Basic and acidic residues" evidence="1">
    <location>
        <begin position="653"/>
        <end position="666"/>
    </location>
</feature>
<feature type="compositionally biased region" description="Low complexity" evidence="1">
    <location>
        <begin position="430"/>
        <end position="446"/>
    </location>
</feature>
<protein>
    <submittedName>
        <fullName evidence="2">Uncharacterized protein</fullName>
    </submittedName>
</protein>
<dbReference type="AlphaFoldDB" id="A0AAD4NAK7"/>
<keyword evidence="3" id="KW-1185">Reference proteome</keyword>